<organism evidence="4 5">
    <name type="scientific">Geodia barretti</name>
    <name type="common">Barrett's horny sponge</name>
    <dbReference type="NCBI Taxonomy" id="519541"/>
    <lineage>
        <taxon>Eukaryota</taxon>
        <taxon>Metazoa</taxon>
        <taxon>Porifera</taxon>
        <taxon>Demospongiae</taxon>
        <taxon>Heteroscleromorpha</taxon>
        <taxon>Tetractinellida</taxon>
        <taxon>Astrophorina</taxon>
        <taxon>Geodiidae</taxon>
        <taxon>Geodia</taxon>
    </lineage>
</organism>
<keyword evidence="5" id="KW-1185">Reference proteome</keyword>
<accession>A0AA35R1X2</accession>
<dbReference type="SMART" id="SM01293">
    <property type="entry name" value="DUF3402"/>
    <property type="match status" value="1"/>
</dbReference>
<dbReference type="AlphaFoldDB" id="A0AA35R1X2"/>
<dbReference type="InterPro" id="IPR040185">
    <property type="entry name" value="Far11/STRP"/>
</dbReference>
<protein>
    <submittedName>
        <fullName evidence="4">Striatin-interacting protein 1 homolog</fullName>
    </submittedName>
</protein>
<feature type="domain" description="Far11/STRP C-terminal" evidence="3">
    <location>
        <begin position="382"/>
        <end position="764"/>
    </location>
</feature>
<dbReference type="Proteomes" id="UP001174909">
    <property type="component" value="Unassembled WGS sequence"/>
</dbReference>
<sequence>MSLVDGGGGATGTGRIDLRQVLRRQRKDSDPTPGDAPDLEFEYADTDTYAHELSELYSYSEAPEFYTTREVFETCLETSYDTSCWADLSREQQLSFVMSLLDRFEVVEPKERLEAVKCLLYLAHGNFAPDVREESLEPTARANIFMMLELGVYCATIELLAVEMEQGKGVYEGTRANITIADNYNLRMCLSLLYVIVETMQRGCPNDPPDWLRLRKSFIESLSEPVVGEETLTSLLFVMLLAFCNGTMPHYPIKRILLLIWKTILAMMGGLEDLQEIKKQRREVVGLPAEFPEVRPSRPLILPTPAFDPRGLIDGAAARINRGISQVSDTDSVGDISISGGKGLDFRPKARSKDVEAYVESCRSKYGCFETGEGGNELVGLPEPIQESIRVLQQHVYVPLSDIQIAEEETAKKAQACALPTGKPAAEDKTEDCGVTSLTKRDNPTESLYKVLLPNLPQYMIALLKVLLAAAPTSRARNDSLNILGDVLPPEAPTNIVETTQVTFDVNRHKEIIVKAISATLLLLLKHFKVNHIYQFEYMSQHLVFANCIPLVLKFFNQNMMQYISARNNFPSLNFPTCVLLPQDGEVTLEVSESTTTDSGFCWRNLFSCINLVRILQKLTKWKHFRTVMLVVFRSAPILKRALKVRHPMMQLYILKLLKVQTKYLGRNWRRSNMKTISAIYRRVRHHLHDDWAYGNDLDARPWDFQQQEFALKASIEYFNTTYYSPDPPSLTDPFGGKLSPMSQNYLSVLGKHVPLSKAWKEKYEEWVEVEVFQMPRDWDKFLESPTHYMEAKPMDL</sequence>
<feature type="domain" description="Far11/STRP N-terminal" evidence="2">
    <location>
        <begin position="36"/>
        <end position="309"/>
    </location>
</feature>
<evidence type="ECO:0000313" key="4">
    <source>
        <dbReference type="EMBL" id="CAI8001053.1"/>
    </source>
</evidence>
<dbReference type="Pfam" id="PF11882">
    <property type="entry name" value="DUF3402"/>
    <property type="match status" value="2"/>
</dbReference>
<evidence type="ECO:0000256" key="1">
    <source>
        <dbReference type="ARBA" id="ARBA00007062"/>
    </source>
</evidence>
<comment type="caution">
    <text evidence="4">The sequence shown here is derived from an EMBL/GenBank/DDBJ whole genome shotgun (WGS) entry which is preliminary data.</text>
</comment>
<dbReference type="PANTHER" id="PTHR13239:SF4">
    <property type="entry name" value="AT25231P"/>
    <property type="match status" value="1"/>
</dbReference>
<reference evidence="4" key="1">
    <citation type="submission" date="2023-03" db="EMBL/GenBank/DDBJ databases">
        <authorList>
            <person name="Steffen K."/>
            <person name="Cardenas P."/>
        </authorList>
    </citation>
    <scope>NUCLEOTIDE SEQUENCE</scope>
</reference>
<evidence type="ECO:0000259" key="3">
    <source>
        <dbReference type="SMART" id="SM01293"/>
    </source>
</evidence>
<dbReference type="GO" id="GO:0005829">
    <property type="term" value="C:cytosol"/>
    <property type="evidence" value="ECO:0007669"/>
    <property type="project" value="TreeGrafter"/>
</dbReference>
<evidence type="ECO:0000313" key="5">
    <source>
        <dbReference type="Proteomes" id="UP001174909"/>
    </source>
</evidence>
<gene>
    <name evidence="4" type="ORF">GBAR_LOCUS3105</name>
</gene>
<proteinExistence type="inferred from homology"/>
<dbReference type="GO" id="GO:0007010">
    <property type="term" value="P:cytoskeleton organization"/>
    <property type="evidence" value="ECO:0007669"/>
    <property type="project" value="TreeGrafter"/>
</dbReference>
<dbReference type="InterPro" id="IPR021819">
    <property type="entry name" value="Far11/STRP_C"/>
</dbReference>
<dbReference type="PANTHER" id="PTHR13239">
    <property type="entry name" value="PROTEIN REQUIRED FOR HYPHAL ANASTOMOSIS HAM-2"/>
    <property type="match status" value="1"/>
</dbReference>
<dbReference type="SMART" id="SM01292">
    <property type="entry name" value="N1221"/>
    <property type="match status" value="1"/>
</dbReference>
<dbReference type="EMBL" id="CASHTH010000426">
    <property type="protein sequence ID" value="CAI8001053.1"/>
    <property type="molecule type" value="Genomic_DNA"/>
</dbReference>
<dbReference type="InterPro" id="IPR012486">
    <property type="entry name" value="Far11/STRP_N"/>
</dbReference>
<comment type="similarity">
    <text evidence="1">Belongs to the STRIP family.</text>
</comment>
<dbReference type="Pfam" id="PF07923">
    <property type="entry name" value="N1221"/>
    <property type="match status" value="1"/>
</dbReference>
<evidence type="ECO:0000259" key="2">
    <source>
        <dbReference type="SMART" id="SM01292"/>
    </source>
</evidence>
<name>A0AA35R1X2_GEOBA</name>